<reference evidence="1" key="1">
    <citation type="submission" date="2018-11" db="EMBL/GenBank/DDBJ databases">
        <authorList>
            <person name="Alioto T."/>
            <person name="Alioto T."/>
        </authorList>
    </citation>
    <scope>NUCLEOTIDE SEQUENCE</scope>
</reference>
<comment type="caution">
    <text evidence="1">The sequence shown here is derived from an EMBL/GenBank/DDBJ whole genome shotgun (WGS) entry which is preliminary data.</text>
</comment>
<evidence type="ECO:0000313" key="2">
    <source>
        <dbReference type="Proteomes" id="UP000596742"/>
    </source>
</evidence>
<name>A0A8B6FDI2_MYTGA</name>
<protein>
    <submittedName>
        <fullName evidence="1">Uncharacterized protein</fullName>
    </submittedName>
</protein>
<proteinExistence type="predicted"/>
<dbReference type="AlphaFoldDB" id="A0A8B6FDI2"/>
<sequence length="248" mass="28452">MNGQQNGELEKTEFCEFSRNGMKKEDIKIMLQGKELKYNPNPKIFGLTLDEKCNFNKHIDTVEQKAQTSLEIIRNIKGIAKCCLQCFYASSVWQININTHINKLNAIQRKGLALCLNQPTQASIEALEVVAGIIPLDFKREEVRIIRQIAKRKSYKITISITQIFEDWKNINEPEKISPIGRIVLQSEDTKRSTEIDSDCIESQFEYRGLAASKSSPEYWKNLRSSKSRSKEQAFQGKTIILEKNTST</sequence>
<dbReference type="Proteomes" id="UP000596742">
    <property type="component" value="Unassembled WGS sequence"/>
</dbReference>
<dbReference type="EMBL" id="UYJE01006696">
    <property type="protein sequence ID" value="VDI48103.1"/>
    <property type="molecule type" value="Genomic_DNA"/>
</dbReference>
<organism evidence="1 2">
    <name type="scientific">Mytilus galloprovincialis</name>
    <name type="common">Mediterranean mussel</name>
    <dbReference type="NCBI Taxonomy" id="29158"/>
    <lineage>
        <taxon>Eukaryota</taxon>
        <taxon>Metazoa</taxon>
        <taxon>Spiralia</taxon>
        <taxon>Lophotrochozoa</taxon>
        <taxon>Mollusca</taxon>
        <taxon>Bivalvia</taxon>
        <taxon>Autobranchia</taxon>
        <taxon>Pteriomorphia</taxon>
        <taxon>Mytilida</taxon>
        <taxon>Mytiloidea</taxon>
        <taxon>Mytilidae</taxon>
        <taxon>Mytilinae</taxon>
        <taxon>Mytilus</taxon>
    </lineage>
</organism>
<dbReference type="OrthoDB" id="6087640at2759"/>
<evidence type="ECO:0000313" key="1">
    <source>
        <dbReference type="EMBL" id="VDI48103.1"/>
    </source>
</evidence>
<gene>
    <name evidence="1" type="ORF">MGAL_10B085190</name>
</gene>
<keyword evidence="2" id="KW-1185">Reference proteome</keyword>
<accession>A0A8B6FDI2</accession>